<evidence type="ECO:0000313" key="2">
    <source>
        <dbReference type="EMBL" id="HIU93620.1"/>
    </source>
</evidence>
<protein>
    <submittedName>
        <fullName evidence="2">Nucleotidyltransferase family protein</fullName>
    </submittedName>
</protein>
<dbReference type="PANTHER" id="PTHR43777:SF1">
    <property type="entry name" value="MOLYBDENUM COFACTOR CYTIDYLYLTRANSFERASE"/>
    <property type="match status" value="1"/>
</dbReference>
<dbReference type="Pfam" id="PF12804">
    <property type="entry name" value="NTP_transf_3"/>
    <property type="match status" value="1"/>
</dbReference>
<dbReference type="InterPro" id="IPR029044">
    <property type="entry name" value="Nucleotide-diphossugar_trans"/>
</dbReference>
<dbReference type="Proteomes" id="UP000824128">
    <property type="component" value="Unassembled WGS sequence"/>
</dbReference>
<gene>
    <name evidence="2" type="ORF">IAD24_00535</name>
</gene>
<reference evidence="2" key="2">
    <citation type="journal article" date="2021" name="PeerJ">
        <title>Extensive microbial diversity within the chicken gut microbiome revealed by metagenomics and culture.</title>
        <authorList>
            <person name="Gilroy R."/>
            <person name="Ravi A."/>
            <person name="Getino M."/>
            <person name="Pursley I."/>
            <person name="Horton D.L."/>
            <person name="Alikhan N.F."/>
            <person name="Baker D."/>
            <person name="Gharbi K."/>
            <person name="Hall N."/>
            <person name="Watson M."/>
            <person name="Adriaenssens E.M."/>
            <person name="Foster-Nyarko E."/>
            <person name="Jarju S."/>
            <person name="Secka A."/>
            <person name="Antonio M."/>
            <person name="Oren A."/>
            <person name="Chaudhuri R.R."/>
            <person name="La Ragione R."/>
            <person name="Hildebrand F."/>
            <person name="Pallen M.J."/>
        </authorList>
    </citation>
    <scope>NUCLEOTIDE SEQUENCE</scope>
    <source>
        <strain evidence="2">ChiGjej2B2-16831</strain>
    </source>
</reference>
<organism evidence="2 3">
    <name type="scientific">Candidatus Aphodomorpha intestinavium</name>
    <dbReference type="NCBI Taxonomy" id="2840672"/>
    <lineage>
        <taxon>Bacteria</taxon>
        <taxon>Bacillati</taxon>
        <taxon>Bacillota</taxon>
        <taxon>Clostridia</taxon>
        <taxon>Eubacteriales</taxon>
        <taxon>Candidatus Aphodomorpha</taxon>
    </lineage>
</organism>
<dbReference type="EMBL" id="DVNZ01000017">
    <property type="protein sequence ID" value="HIU93620.1"/>
    <property type="molecule type" value="Genomic_DNA"/>
</dbReference>
<dbReference type="SUPFAM" id="SSF53448">
    <property type="entry name" value="Nucleotide-diphospho-sugar transferases"/>
    <property type="match status" value="1"/>
</dbReference>
<accession>A0A9D1N2F6</accession>
<comment type="caution">
    <text evidence="2">The sequence shown here is derived from an EMBL/GenBank/DDBJ whole genome shotgun (WGS) entry which is preliminary data.</text>
</comment>
<proteinExistence type="predicted"/>
<dbReference type="AlphaFoldDB" id="A0A9D1N2F6"/>
<dbReference type="InterPro" id="IPR025877">
    <property type="entry name" value="MobA-like_NTP_Trfase"/>
</dbReference>
<sequence>MSGAAGAERVACVLLAAGLGARFGGDKLLYAVEGRPMAAHAVALHGALPYACRILVTQRRHAALAALAAEHGFLVAYNDAPERGIASSIRAGLALLAAQDAQPRGLLFGVCDQPYLTRGTLLRLLDSFDRAPERIVAPCHAGRRGNPVIFPARFLPELGALSGDVGGSAVIRAHPEALLLVPAEDGRELADIDTRPGQ</sequence>
<dbReference type="GO" id="GO:0016779">
    <property type="term" value="F:nucleotidyltransferase activity"/>
    <property type="evidence" value="ECO:0007669"/>
    <property type="project" value="UniProtKB-ARBA"/>
</dbReference>
<dbReference type="Gene3D" id="3.90.550.10">
    <property type="entry name" value="Spore Coat Polysaccharide Biosynthesis Protein SpsA, Chain A"/>
    <property type="match status" value="1"/>
</dbReference>
<dbReference type="CDD" id="cd04182">
    <property type="entry name" value="GT_2_like_f"/>
    <property type="match status" value="1"/>
</dbReference>
<evidence type="ECO:0000313" key="3">
    <source>
        <dbReference type="Proteomes" id="UP000824128"/>
    </source>
</evidence>
<name>A0A9D1N2F6_9FIRM</name>
<feature type="domain" description="MobA-like NTP transferase" evidence="1">
    <location>
        <begin position="12"/>
        <end position="175"/>
    </location>
</feature>
<reference evidence="2" key="1">
    <citation type="submission" date="2020-10" db="EMBL/GenBank/DDBJ databases">
        <authorList>
            <person name="Gilroy R."/>
        </authorList>
    </citation>
    <scope>NUCLEOTIDE SEQUENCE</scope>
    <source>
        <strain evidence="2">ChiGjej2B2-16831</strain>
    </source>
</reference>
<dbReference type="PANTHER" id="PTHR43777">
    <property type="entry name" value="MOLYBDENUM COFACTOR CYTIDYLYLTRANSFERASE"/>
    <property type="match status" value="1"/>
</dbReference>
<evidence type="ECO:0000259" key="1">
    <source>
        <dbReference type="Pfam" id="PF12804"/>
    </source>
</evidence>